<gene>
    <name evidence="1" type="ORF">TorRG33x02_298250</name>
</gene>
<reference evidence="2" key="1">
    <citation type="submission" date="2016-06" db="EMBL/GenBank/DDBJ databases">
        <title>Parallel loss of symbiosis genes in relatives of nitrogen-fixing non-legume Parasponia.</title>
        <authorList>
            <person name="Van Velzen R."/>
            <person name="Holmer R."/>
            <person name="Bu F."/>
            <person name="Rutten L."/>
            <person name="Van Zeijl A."/>
            <person name="Liu W."/>
            <person name="Santuari L."/>
            <person name="Cao Q."/>
            <person name="Sharma T."/>
            <person name="Shen D."/>
            <person name="Roswanjaya Y."/>
            <person name="Wardhani T."/>
            <person name="Kalhor M.S."/>
            <person name="Jansen J."/>
            <person name="Van den Hoogen J."/>
            <person name="Gungor B."/>
            <person name="Hartog M."/>
            <person name="Hontelez J."/>
            <person name="Verver J."/>
            <person name="Yang W.-C."/>
            <person name="Schijlen E."/>
            <person name="Repin R."/>
            <person name="Schilthuizen M."/>
            <person name="Schranz E."/>
            <person name="Heidstra R."/>
            <person name="Miyata K."/>
            <person name="Fedorova E."/>
            <person name="Kohlen W."/>
            <person name="Bisseling T."/>
            <person name="Smit S."/>
            <person name="Geurts R."/>
        </authorList>
    </citation>
    <scope>NUCLEOTIDE SEQUENCE [LARGE SCALE GENOMIC DNA]</scope>
    <source>
        <strain evidence="2">cv. RG33-2</strain>
    </source>
</reference>
<dbReference type="AlphaFoldDB" id="A0A2P5C4C6"/>
<proteinExistence type="predicted"/>
<dbReference type="InParanoid" id="A0A2P5C4C6"/>
<organism evidence="1 2">
    <name type="scientific">Trema orientale</name>
    <name type="common">Charcoal tree</name>
    <name type="synonym">Celtis orientalis</name>
    <dbReference type="NCBI Taxonomy" id="63057"/>
    <lineage>
        <taxon>Eukaryota</taxon>
        <taxon>Viridiplantae</taxon>
        <taxon>Streptophyta</taxon>
        <taxon>Embryophyta</taxon>
        <taxon>Tracheophyta</taxon>
        <taxon>Spermatophyta</taxon>
        <taxon>Magnoliopsida</taxon>
        <taxon>eudicotyledons</taxon>
        <taxon>Gunneridae</taxon>
        <taxon>Pentapetalae</taxon>
        <taxon>rosids</taxon>
        <taxon>fabids</taxon>
        <taxon>Rosales</taxon>
        <taxon>Cannabaceae</taxon>
        <taxon>Trema</taxon>
    </lineage>
</organism>
<evidence type="ECO:0000313" key="1">
    <source>
        <dbReference type="EMBL" id="PON55875.1"/>
    </source>
</evidence>
<dbReference type="EMBL" id="JXTC01000415">
    <property type="protein sequence ID" value="PON55875.1"/>
    <property type="molecule type" value="Genomic_DNA"/>
</dbReference>
<evidence type="ECO:0000313" key="2">
    <source>
        <dbReference type="Proteomes" id="UP000237000"/>
    </source>
</evidence>
<protein>
    <submittedName>
        <fullName evidence="1">Uncharacterized protein</fullName>
    </submittedName>
</protein>
<keyword evidence="2" id="KW-1185">Reference proteome</keyword>
<name>A0A2P5C4C6_TREOI</name>
<accession>A0A2P5C4C6</accession>
<comment type="caution">
    <text evidence="1">The sequence shown here is derived from an EMBL/GenBank/DDBJ whole genome shotgun (WGS) entry which is preliminary data.</text>
</comment>
<dbReference type="Proteomes" id="UP000237000">
    <property type="component" value="Unassembled WGS sequence"/>
</dbReference>
<sequence length="27" mass="3262">MKHFDYNPHPEDSTSIKWTHIKEYGAE</sequence>